<evidence type="ECO:0000313" key="6">
    <source>
        <dbReference type="Proteomes" id="UP000095284"/>
    </source>
</evidence>
<gene>
    <name evidence="5" type="ORF">BXYJ_LOCUS1223</name>
</gene>
<evidence type="ECO:0000256" key="1">
    <source>
        <dbReference type="ARBA" id="ARBA00008045"/>
    </source>
</evidence>
<dbReference type="InterPro" id="IPR002777">
    <property type="entry name" value="PFD_beta-like"/>
</dbReference>
<dbReference type="GO" id="GO:0005737">
    <property type="term" value="C:cytoplasm"/>
    <property type="evidence" value="ECO:0007669"/>
    <property type="project" value="TreeGrafter"/>
</dbReference>
<reference evidence="5" key="2">
    <citation type="submission" date="2020-09" db="EMBL/GenBank/DDBJ databases">
        <authorList>
            <person name="Kikuchi T."/>
        </authorList>
    </citation>
    <scope>NUCLEOTIDE SEQUENCE</scope>
    <source>
        <strain evidence="5">Ka4C1</strain>
    </source>
</reference>
<evidence type="ECO:0000313" key="8">
    <source>
        <dbReference type="WBParaSite" id="BXY_0138500.1"/>
    </source>
</evidence>
<dbReference type="WBParaSite" id="BXY_0138500.1">
    <property type="protein sequence ID" value="BXY_0138500.1"/>
    <property type="gene ID" value="BXY_0138500"/>
</dbReference>
<dbReference type="GO" id="GO:0051082">
    <property type="term" value="F:unfolded protein binding"/>
    <property type="evidence" value="ECO:0007669"/>
    <property type="project" value="InterPro"/>
</dbReference>
<dbReference type="PANTHER" id="PTHR20903">
    <property type="entry name" value="PREFOLDIN SUBUNIT 1-RELATED"/>
    <property type="match status" value="1"/>
</dbReference>
<dbReference type="OrthoDB" id="5242628at2759"/>
<dbReference type="AlphaFoldDB" id="A0A1I7RL00"/>
<dbReference type="Gene3D" id="1.10.287.370">
    <property type="match status" value="1"/>
</dbReference>
<dbReference type="Proteomes" id="UP000095284">
    <property type="component" value="Unplaced"/>
</dbReference>
<comment type="similarity">
    <text evidence="1">Belongs to the prefoldin subunit beta family.</text>
</comment>
<dbReference type="SMR" id="A0A1I7RL00"/>
<dbReference type="EMBL" id="CAJFDI010000001">
    <property type="protein sequence ID" value="CAD5208999.1"/>
    <property type="molecule type" value="Genomic_DNA"/>
</dbReference>
<comment type="subunit">
    <text evidence="2">Heterohexamer of two PFD-alpha type and four PFD-beta type subunits.</text>
</comment>
<evidence type="ECO:0000313" key="5">
    <source>
        <dbReference type="EMBL" id="CAD5208999.1"/>
    </source>
</evidence>
<dbReference type="Pfam" id="PF01920">
    <property type="entry name" value="Prefoldin_2"/>
    <property type="match status" value="1"/>
</dbReference>
<evidence type="ECO:0000313" key="7">
    <source>
        <dbReference type="Proteomes" id="UP000659654"/>
    </source>
</evidence>
<dbReference type="Proteomes" id="UP000659654">
    <property type="component" value="Unassembled WGS sequence"/>
</dbReference>
<accession>A0A1I7RL00</accession>
<feature type="coiled-coil region" evidence="4">
    <location>
        <begin position="36"/>
        <end position="120"/>
    </location>
</feature>
<dbReference type="GO" id="GO:0044183">
    <property type="term" value="F:protein folding chaperone"/>
    <property type="evidence" value="ECO:0007669"/>
    <property type="project" value="TreeGrafter"/>
</dbReference>
<dbReference type="SUPFAM" id="SSF46579">
    <property type="entry name" value="Prefoldin"/>
    <property type="match status" value="1"/>
</dbReference>
<dbReference type="InterPro" id="IPR009053">
    <property type="entry name" value="Prefoldin"/>
</dbReference>
<dbReference type="eggNOG" id="KOG3501">
    <property type="taxonomic scope" value="Eukaryota"/>
</dbReference>
<protein>
    <submittedName>
        <fullName evidence="5">(pine wood nematode) hypothetical protein</fullName>
    </submittedName>
</protein>
<dbReference type="Proteomes" id="UP000582659">
    <property type="component" value="Unassembled WGS sequence"/>
</dbReference>
<keyword evidence="7" id="KW-1185">Reference proteome</keyword>
<proteinExistence type="inferred from homology"/>
<evidence type="ECO:0000256" key="2">
    <source>
        <dbReference type="ARBA" id="ARBA00011695"/>
    </source>
</evidence>
<dbReference type="PANTHER" id="PTHR20903:SF0">
    <property type="entry name" value="PREFOLDIN SUBUNIT 1"/>
    <property type="match status" value="1"/>
</dbReference>
<sequence length="126" mass="14958">MGEVAEFESKLRKAFHELALKTNQTNDQLEEVRHSKNIMEQNIKVAEIAKEEVQKLDPERSVYHSIGGIFVYRKHQEEIDDQQKDIDSYKKRIEELEKQREYLQKNLTDAQKNLREMVQQSRVAKA</sequence>
<name>A0A1I7RL00_BURXY</name>
<reference evidence="8" key="1">
    <citation type="submission" date="2016-11" db="UniProtKB">
        <authorList>
            <consortium name="WormBaseParasite"/>
        </authorList>
    </citation>
    <scope>IDENTIFICATION</scope>
</reference>
<evidence type="ECO:0000256" key="3">
    <source>
        <dbReference type="ARBA" id="ARBA00023186"/>
    </source>
</evidence>
<organism evidence="6 8">
    <name type="scientific">Bursaphelenchus xylophilus</name>
    <name type="common">Pinewood nematode worm</name>
    <name type="synonym">Aphelenchoides xylophilus</name>
    <dbReference type="NCBI Taxonomy" id="6326"/>
    <lineage>
        <taxon>Eukaryota</taxon>
        <taxon>Metazoa</taxon>
        <taxon>Ecdysozoa</taxon>
        <taxon>Nematoda</taxon>
        <taxon>Chromadorea</taxon>
        <taxon>Rhabditida</taxon>
        <taxon>Tylenchina</taxon>
        <taxon>Tylenchomorpha</taxon>
        <taxon>Aphelenchoidea</taxon>
        <taxon>Aphelenchoididae</taxon>
        <taxon>Bursaphelenchus</taxon>
    </lineage>
</organism>
<keyword evidence="4" id="KW-0175">Coiled coil</keyword>
<evidence type="ECO:0000256" key="4">
    <source>
        <dbReference type="SAM" id="Coils"/>
    </source>
</evidence>
<dbReference type="GO" id="GO:0016272">
    <property type="term" value="C:prefoldin complex"/>
    <property type="evidence" value="ECO:0007669"/>
    <property type="project" value="InterPro"/>
</dbReference>
<keyword evidence="3" id="KW-0143">Chaperone</keyword>
<dbReference type="EMBL" id="CAJFCV020000001">
    <property type="protein sequence ID" value="CAG9083652.1"/>
    <property type="molecule type" value="Genomic_DNA"/>
</dbReference>